<dbReference type="AlphaFoldDB" id="A0A412Q0A6"/>
<feature type="chain" id="PRO_5019018039" description="DUF6947 domain-containing protein" evidence="1">
    <location>
        <begin position="30"/>
        <end position="395"/>
    </location>
</feature>
<evidence type="ECO:0000313" key="3">
    <source>
        <dbReference type="EMBL" id="RGT78754.1"/>
    </source>
</evidence>
<dbReference type="Proteomes" id="UP000284296">
    <property type="component" value="Unassembled WGS sequence"/>
</dbReference>
<evidence type="ECO:0000313" key="4">
    <source>
        <dbReference type="Proteomes" id="UP000284296"/>
    </source>
</evidence>
<dbReference type="InterPro" id="IPR054225">
    <property type="entry name" value="DUF6947"/>
</dbReference>
<dbReference type="Gene3D" id="2.60.120.1420">
    <property type="match status" value="1"/>
</dbReference>
<organism evidence="3 4">
    <name type="scientific">Agathobacter rectalis</name>
    <dbReference type="NCBI Taxonomy" id="39491"/>
    <lineage>
        <taxon>Bacteria</taxon>
        <taxon>Bacillati</taxon>
        <taxon>Bacillota</taxon>
        <taxon>Clostridia</taxon>
        <taxon>Lachnospirales</taxon>
        <taxon>Lachnospiraceae</taxon>
        <taxon>Agathobacter</taxon>
    </lineage>
</organism>
<protein>
    <recommendedName>
        <fullName evidence="2">DUF6947 domain-containing protein</fullName>
    </recommendedName>
</protein>
<name>A0A412Q0A6_9FIRM</name>
<dbReference type="EMBL" id="QRXG01000033">
    <property type="protein sequence ID" value="RGT78754.1"/>
    <property type="molecule type" value="Genomic_DNA"/>
</dbReference>
<dbReference type="Pfam" id="PF22239">
    <property type="entry name" value="DUF6947"/>
    <property type="match status" value="1"/>
</dbReference>
<sequence length="395" mass="43847">MRKKKLVTMIAALALTISSATMGALPVNAAENDDVKVMDFVDKDVFSDGEEALNKYDENATNLKFTESDALEDKNNGIDTYAGISLRLRYAWNYRTYPYSFEEQKWSTNRDIYDTYASTGEADYLNPKFTYTLNNPTGPASYKTAIREGYLQKDGELQLYDHVVSGKNNNVLLMVDSDVLYGIVEKDTLTSVFSSSSDSLIGGTTDSRTIDGRHKTLINVQLKNGEYLIMFTNKTATDNNHYALYTGCPLPMMHTGMFAGTHNGKVSWNGGGLKAEKERICPAITISTPSGVNSDLFALSKVWFEDKSMGGAQDLYVSDVTYYYASPANSSYKILSKSGKTYSDDTPSSCSIAGTYKTKFSVSWSPNLGYVGAYYYANTMMYINYLTPYGLYEGM</sequence>
<comment type="caution">
    <text evidence="3">The sequence shown here is derived from an EMBL/GenBank/DDBJ whole genome shotgun (WGS) entry which is preliminary data.</text>
</comment>
<proteinExistence type="predicted"/>
<dbReference type="RefSeq" id="WP_118004458.1">
    <property type="nucleotide sequence ID" value="NZ_QRXF01000021.1"/>
</dbReference>
<feature type="signal peptide" evidence="1">
    <location>
        <begin position="1"/>
        <end position="29"/>
    </location>
</feature>
<reference evidence="3 4" key="1">
    <citation type="submission" date="2018-08" db="EMBL/GenBank/DDBJ databases">
        <title>A genome reference for cultivated species of the human gut microbiota.</title>
        <authorList>
            <person name="Zou Y."/>
            <person name="Xue W."/>
            <person name="Luo G."/>
        </authorList>
    </citation>
    <scope>NUCLEOTIDE SEQUENCE [LARGE SCALE GENOMIC DNA]</scope>
    <source>
        <strain evidence="3 4">AF18-16LB</strain>
    </source>
</reference>
<evidence type="ECO:0000256" key="1">
    <source>
        <dbReference type="SAM" id="SignalP"/>
    </source>
</evidence>
<keyword evidence="1" id="KW-0732">Signal</keyword>
<gene>
    <name evidence="3" type="ORF">DWX06_13990</name>
</gene>
<evidence type="ECO:0000259" key="2">
    <source>
        <dbReference type="Pfam" id="PF22239"/>
    </source>
</evidence>
<dbReference type="Gene3D" id="2.60.120.1430">
    <property type="match status" value="1"/>
</dbReference>
<accession>A0A412Q0A6</accession>
<feature type="domain" description="DUF6947" evidence="2">
    <location>
        <begin position="259"/>
        <end position="389"/>
    </location>
</feature>